<dbReference type="OrthoDB" id="1751327at2759"/>
<keyword evidence="1" id="KW-0862">Zinc</keyword>
<dbReference type="GO" id="GO:0008270">
    <property type="term" value="F:zinc ion binding"/>
    <property type="evidence" value="ECO:0007669"/>
    <property type="project" value="UniProtKB-KW"/>
</dbReference>
<dbReference type="Proteomes" id="UP000652761">
    <property type="component" value="Unassembled WGS sequence"/>
</dbReference>
<dbReference type="CDD" id="cd00303">
    <property type="entry name" value="retropepsin_like"/>
    <property type="match status" value="1"/>
</dbReference>
<keyword evidence="5" id="KW-1185">Reference proteome</keyword>
<feature type="non-terminal residue" evidence="4">
    <location>
        <position position="537"/>
    </location>
</feature>
<reference evidence="4" key="1">
    <citation type="submission" date="2017-07" db="EMBL/GenBank/DDBJ databases">
        <title>Taro Niue Genome Assembly and Annotation.</title>
        <authorList>
            <person name="Atibalentja N."/>
            <person name="Keating K."/>
            <person name="Fields C.J."/>
        </authorList>
    </citation>
    <scope>NUCLEOTIDE SEQUENCE</scope>
    <source>
        <strain evidence="4">Niue_2</strain>
        <tissue evidence="4">Leaf</tissue>
    </source>
</reference>
<protein>
    <recommendedName>
        <fullName evidence="3">CCHC-type domain-containing protein</fullName>
    </recommendedName>
</protein>
<dbReference type="SUPFAM" id="SSF50630">
    <property type="entry name" value="Acid proteases"/>
    <property type="match status" value="1"/>
</dbReference>
<proteinExistence type="predicted"/>
<comment type="caution">
    <text evidence="4">The sequence shown here is derived from an EMBL/GenBank/DDBJ whole genome shotgun (WGS) entry which is preliminary data.</text>
</comment>
<dbReference type="PROSITE" id="PS50158">
    <property type="entry name" value="ZF_CCHC"/>
    <property type="match status" value="1"/>
</dbReference>
<dbReference type="EMBL" id="NMUH01000635">
    <property type="protein sequence ID" value="MQL82493.1"/>
    <property type="molecule type" value="Genomic_DNA"/>
</dbReference>
<sequence>PWLREVGVAECRPVRTSRDVTSERSSRPRHRKVLYFPHRHLWIMEYSCKAQVPAQDHGGPSTMERFKRMLPPSFKGESDPLLAESWMREIEKIFRAIRCADEDKVTLATYMLHPSLRTRLVAFDHRTLDEALSAACRQEGEMEQYLEEKKASQKRPAATFQRQDKKKAVYQTPQRSVTVESYQVPSVRSPSVKKECPHYGKTHGGIECWMITSKCLKCGSSDHKIKDCPRLQQGVQRGAPAPAIAAAAPATGRPGRPRAPARVFALAREDAEQAAHVTEGTVLLLGVHARVLFDTGATHSFISERFARQLALELGIESEDLEVPLSVHTPAGTVSTRKCIPSLPVCIEDRILDGCFFLLKMKDYDAILGLDWLEEHYALVDCRRKRIVFCILGEDEFSHPLPRNVVEKLVISAMKAMRMVNKGCDAFLASVLSLRSSVLDEVIEQQGADPRLLELVGKAGIARDEDGQVYNRRRLLFTSSPMIQLSCRFGQHLPISLDLMKEHVLPQLQIIQIVHDLGHGIQRGSWITCKECGRSQI</sequence>
<dbReference type="InterPro" id="IPR021109">
    <property type="entry name" value="Peptidase_aspartic_dom_sf"/>
</dbReference>
<dbReference type="Pfam" id="PF08284">
    <property type="entry name" value="RVP_2"/>
    <property type="match status" value="1"/>
</dbReference>
<dbReference type="PANTHER" id="PTHR15503:SF45">
    <property type="entry name" value="RNA-DIRECTED DNA POLYMERASE HOMOLOG"/>
    <property type="match status" value="1"/>
</dbReference>
<evidence type="ECO:0000313" key="4">
    <source>
        <dbReference type="EMBL" id="MQL82493.1"/>
    </source>
</evidence>
<feature type="domain" description="CCHC-type" evidence="3">
    <location>
        <begin position="214"/>
        <end position="230"/>
    </location>
</feature>
<dbReference type="GO" id="GO:0003676">
    <property type="term" value="F:nucleic acid binding"/>
    <property type="evidence" value="ECO:0007669"/>
    <property type="project" value="InterPro"/>
</dbReference>
<name>A0A843UNH3_COLES</name>
<evidence type="ECO:0000259" key="3">
    <source>
        <dbReference type="PROSITE" id="PS50158"/>
    </source>
</evidence>
<evidence type="ECO:0000256" key="2">
    <source>
        <dbReference type="SAM" id="MobiDB-lite"/>
    </source>
</evidence>
<evidence type="ECO:0000256" key="1">
    <source>
        <dbReference type="PROSITE-ProRule" id="PRU00047"/>
    </source>
</evidence>
<dbReference type="Gene3D" id="2.40.70.10">
    <property type="entry name" value="Acid Proteases"/>
    <property type="match status" value="1"/>
</dbReference>
<dbReference type="InterPro" id="IPR032567">
    <property type="entry name" value="RTL1-rel"/>
</dbReference>
<accession>A0A843UNH3</accession>
<organism evidence="4 5">
    <name type="scientific">Colocasia esculenta</name>
    <name type="common">Wild taro</name>
    <name type="synonym">Arum esculentum</name>
    <dbReference type="NCBI Taxonomy" id="4460"/>
    <lineage>
        <taxon>Eukaryota</taxon>
        <taxon>Viridiplantae</taxon>
        <taxon>Streptophyta</taxon>
        <taxon>Embryophyta</taxon>
        <taxon>Tracheophyta</taxon>
        <taxon>Spermatophyta</taxon>
        <taxon>Magnoliopsida</taxon>
        <taxon>Liliopsida</taxon>
        <taxon>Araceae</taxon>
        <taxon>Aroideae</taxon>
        <taxon>Colocasieae</taxon>
        <taxon>Colocasia</taxon>
    </lineage>
</organism>
<dbReference type="InterPro" id="IPR001878">
    <property type="entry name" value="Znf_CCHC"/>
</dbReference>
<feature type="region of interest" description="Disordered" evidence="2">
    <location>
        <begin position="148"/>
        <end position="169"/>
    </location>
</feature>
<keyword evidence="1" id="KW-0479">Metal-binding</keyword>
<keyword evidence="1" id="KW-0863">Zinc-finger</keyword>
<gene>
    <name evidence="4" type="ORF">Taro_014969</name>
</gene>
<dbReference type="AlphaFoldDB" id="A0A843UNH3"/>
<evidence type="ECO:0000313" key="5">
    <source>
        <dbReference type="Proteomes" id="UP000652761"/>
    </source>
</evidence>
<dbReference type="PANTHER" id="PTHR15503">
    <property type="entry name" value="LDOC1 RELATED"/>
    <property type="match status" value="1"/>
</dbReference>